<evidence type="ECO:0000313" key="13">
    <source>
        <dbReference type="EMBL" id="GGO89545.1"/>
    </source>
</evidence>
<dbReference type="PANTHER" id="PTHR42918:SF15">
    <property type="entry name" value="LYSINE--TRNA LIGASE, CHLOROPLASTIC_MITOCHONDRIAL"/>
    <property type="match status" value="1"/>
</dbReference>
<keyword evidence="6 9" id="KW-0648">Protein biosynthesis</keyword>
<dbReference type="EC" id="6.1.1.6" evidence="9"/>
<dbReference type="GO" id="GO:0000049">
    <property type="term" value="F:tRNA binding"/>
    <property type="evidence" value="ECO:0007669"/>
    <property type="project" value="TreeGrafter"/>
</dbReference>
<keyword evidence="4 9" id="KW-0547">Nucleotide-binding</keyword>
<feature type="region of interest" description="Disordered" evidence="11">
    <location>
        <begin position="27"/>
        <end position="60"/>
    </location>
</feature>
<dbReference type="Proteomes" id="UP000641932">
    <property type="component" value="Unassembled WGS sequence"/>
</dbReference>
<dbReference type="Pfam" id="PF00152">
    <property type="entry name" value="tRNA-synt_2"/>
    <property type="match status" value="1"/>
</dbReference>
<dbReference type="CDD" id="cd00775">
    <property type="entry name" value="LysRS_core"/>
    <property type="match status" value="1"/>
</dbReference>
<dbReference type="CDD" id="cd04322">
    <property type="entry name" value="LysRS_N"/>
    <property type="match status" value="1"/>
</dbReference>
<evidence type="ECO:0000256" key="5">
    <source>
        <dbReference type="ARBA" id="ARBA00022840"/>
    </source>
</evidence>
<dbReference type="GO" id="GO:0006430">
    <property type="term" value="P:lysyl-tRNA aminoacylation"/>
    <property type="evidence" value="ECO:0007669"/>
    <property type="project" value="UniProtKB-UniRule"/>
</dbReference>
<keyword evidence="7 9" id="KW-0030">Aminoacyl-tRNA synthetase</keyword>
<gene>
    <name evidence="9 13" type="primary">lysS</name>
    <name evidence="13" type="ORF">GCM10012280_32950</name>
</gene>
<keyword evidence="2 9" id="KW-0436">Ligase</keyword>
<dbReference type="AlphaFoldDB" id="A0A918DZB5"/>
<dbReference type="Gene3D" id="3.30.930.10">
    <property type="entry name" value="Bira Bifunctional Protein, Domain 2"/>
    <property type="match status" value="1"/>
</dbReference>
<dbReference type="PANTHER" id="PTHR42918">
    <property type="entry name" value="LYSYL-TRNA SYNTHETASE"/>
    <property type="match status" value="1"/>
</dbReference>
<comment type="caution">
    <text evidence="13">The sequence shown here is derived from an EMBL/GenBank/DDBJ whole genome shotgun (WGS) entry which is preliminary data.</text>
</comment>
<dbReference type="SUPFAM" id="SSF55681">
    <property type="entry name" value="Class II aaRS and biotin synthetases"/>
    <property type="match status" value="1"/>
</dbReference>
<dbReference type="InterPro" id="IPR018149">
    <property type="entry name" value="Lys-tRNA-synth_II_C"/>
</dbReference>
<accession>A0A918DZB5</accession>
<dbReference type="InterPro" id="IPR006195">
    <property type="entry name" value="aa-tRNA-synth_II"/>
</dbReference>
<evidence type="ECO:0000256" key="7">
    <source>
        <dbReference type="ARBA" id="ARBA00023146"/>
    </source>
</evidence>
<comment type="subcellular location">
    <subcellularLocation>
        <location evidence="9">Cytoplasm</location>
    </subcellularLocation>
</comment>
<keyword evidence="9 10" id="KW-0460">Magnesium</keyword>
<dbReference type="NCBIfam" id="TIGR00499">
    <property type="entry name" value="lysS_bact"/>
    <property type="match status" value="1"/>
</dbReference>
<evidence type="ECO:0000256" key="9">
    <source>
        <dbReference type="HAMAP-Rule" id="MF_00252"/>
    </source>
</evidence>
<dbReference type="PROSITE" id="PS50862">
    <property type="entry name" value="AA_TRNA_LIGASE_II"/>
    <property type="match status" value="1"/>
</dbReference>
<dbReference type="InterPro" id="IPR044136">
    <property type="entry name" value="Lys-tRNA-ligase_II_N"/>
</dbReference>
<evidence type="ECO:0000256" key="3">
    <source>
        <dbReference type="ARBA" id="ARBA00022723"/>
    </source>
</evidence>
<feature type="binding site" evidence="9">
    <location>
        <position position="468"/>
    </location>
    <ligand>
        <name>Mg(2+)</name>
        <dbReference type="ChEBI" id="CHEBI:18420"/>
        <label>2</label>
    </ligand>
</feature>
<dbReference type="SUPFAM" id="SSF50249">
    <property type="entry name" value="Nucleic acid-binding proteins"/>
    <property type="match status" value="1"/>
</dbReference>
<protein>
    <recommendedName>
        <fullName evidence="9">Lysine--tRNA ligase</fullName>
        <ecNumber evidence="9">6.1.1.6</ecNumber>
    </recommendedName>
    <alternativeName>
        <fullName evidence="9">Lysyl-tRNA synthetase</fullName>
        <shortName evidence="9">LysRS</shortName>
    </alternativeName>
</protein>
<evidence type="ECO:0000256" key="10">
    <source>
        <dbReference type="RuleBase" id="RU000336"/>
    </source>
</evidence>
<dbReference type="GO" id="GO:0004824">
    <property type="term" value="F:lysine-tRNA ligase activity"/>
    <property type="evidence" value="ECO:0007669"/>
    <property type="project" value="UniProtKB-UniRule"/>
</dbReference>
<dbReference type="InterPro" id="IPR002313">
    <property type="entry name" value="Lys-tRNA-ligase_II"/>
</dbReference>
<comment type="similarity">
    <text evidence="1 9">Belongs to the class-II aminoacyl-tRNA synthetase family.</text>
</comment>
<reference evidence="13" key="1">
    <citation type="journal article" date="2014" name="Int. J. Syst. Evol. Microbiol.">
        <title>Complete genome sequence of Corynebacterium casei LMG S-19264T (=DSM 44701T), isolated from a smear-ripened cheese.</title>
        <authorList>
            <consortium name="US DOE Joint Genome Institute (JGI-PGF)"/>
            <person name="Walter F."/>
            <person name="Albersmeier A."/>
            <person name="Kalinowski J."/>
            <person name="Ruckert C."/>
        </authorList>
    </citation>
    <scope>NUCLEOTIDE SEQUENCE</scope>
    <source>
        <strain evidence="13">CGMCC 4.7201</strain>
    </source>
</reference>
<evidence type="ECO:0000313" key="14">
    <source>
        <dbReference type="Proteomes" id="UP000641932"/>
    </source>
</evidence>
<dbReference type="InterPro" id="IPR004365">
    <property type="entry name" value="NA-bd_OB_tRNA"/>
</dbReference>
<dbReference type="GO" id="GO:0005829">
    <property type="term" value="C:cytosol"/>
    <property type="evidence" value="ECO:0007669"/>
    <property type="project" value="TreeGrafter"/>
</dbReference>
<comment type="cofactor">
    <cofactor evidence="9 10">
        <name>Mg(2+)</name>
        <dbReference type="ChEBI" id="CHEBI:18420"/>
    </cofactor>
    <text evidence="9 10">Binds 3 Mg(2+) ions per subunit.</text>
</comment>
<dbReference type="GO" id="GO:0005524">
    <property type="term" value="F:ATP binding"/>
    <property type="evidence" value="ECO:0007669"/>
    <property type="project" value="UniProtKB-UniRule"/>
</dbReference>
<dbReference type="GO" id="GO:0000287">
    <property type="term" value="F:magnesium ion binding"/>
    <property type="evidence" value="ECO:0007669"/>
    <property type="project" value="UniProtKB-UniRule"/>
</dbReference>
<dbReference type="PRINTS" id="PR00982">
    <property type="entry name" value="TRNASYNTHLYS"/>
</dbReference>
<keyword evidence="3 9" id="KW-0479">Metal-binding</keyword>
<evidence type="ECO:0000256" key="6">
    <source>
        <dbReference type="ARBA" id="ARBA00022917"/>
    </source>
</evidence>
<keyword evidence="5 9" id="KW-0067">ATP-binding</keyword>
<comment type="subunit">
    <text evidence="9">Homodimer.</text>
</comment>
<evidence type="ECO:0000256" key="4">
    <source>
        <dbReference type="ARBA" id="ARBA00022741"/>
    </source>
</evidence>
<comment type="catalytic activity">
    <reaction evidence="8 9 10">
        <text>tRNA(Lys) + L-lysine + ATP = L-lysyl-tRNA(Lys) + AMP + diphosphate</text>
        <dbReference type="Rhea" id="RHEA:20792"/>
        <dbReference type="Rhea" id="RHEA-COMP:9696"/>
        <dbReference type="Rhea" id="RHEA-COMP:9697"/>
        <dbReference type="ChEBI" id="CHEBI:30616"/>
        <dbReference type="ChEBI" id="CHEBI:32551"/>
        <dbReference type="ChEBI" id="CHEBI:33019"/>
        <dbReference type="ChEBI" id="CHEBI:78442"/>
        <dbReference type="ChEBI" id="CHEBI:78529"/>
        <dbReference type="ChEBI" id="CHEBI:456215"/>
        <dbReference type="EC" id="6.1.1.6"/>
    </reaction>
</comment>
<keyword evidence="14" id="KW-1185">Reference proteome</keyword>
<evidence type="ECO:0000256" key="2">
    <source>
        <dbReference type="ARBA" id="ARBA00022598"/>
    </source>
</evidence>
<evidence type="ECO:0000256" key="1">
    <source>
        <dbReference type="ARBA" id="ARBA00008226"/>
    </source>
</evidence>
<evidence type="ECO:0000256" key="11">
    <source>
        <dbReference type="SAM" id="MobiDB-lite"/>
    </source>
</evidence>
<name>A0A918DZB5_9ACTN</name>
<dbReference type="FunFam" id="2.40.50.140:FF:000024">
    <property type="entry name" value="Lysine--tRNA ligase"/>
    <property type="match status" value="1"/>
</dbReference>
<feature type="binding site" evidence="9">
    <location>
        <position position="468"/>
    </location>
    <ligand>
        <name>Mg(2+)</name>
        <dbReference type="ChEBI" id="CHEBI:18420"/>
        <label>1</label>
    </ligand>
</feature>
<evidence type="ECO:0000256" key="8">
    <source>
        <dbReference type="ARBA" id="ARBA00048573"/>
    </source>
</evidence>
<dbReference type="NCBIfam" id="NF001756">
    <property type="entry name" value="PRK00484.1"/>
    <property type="match status" value="1"/>
</dbReference>
<dbReference type="Gene3D" id="2.40.50.140">
    <property type="entry name" value="Nucleic acid-binding proteins"/>
    <property type="match status" value="1"/>
</dbReference>
<dbReference type="EMBL" id="BMMS01000013">
    <property type="protein sequence ID" value="GGO89545.1"/>
    <property type="molecule type" value="Genomic_DNA"/>
</dbReference>
<feature type="domain" description="Aminoacyl-transfer RNA synthetases class-II family profile" evidence="12">
    <location>
        <begin position="228"/>
        <end position="548"/>
    </location>
</feature>
<reference evidence="13" key="2">
    <citation type="submission" date="2020-09" db="EMBL/GenBank/DDBJ databases">
        <authorList>
            <person name="Sun Q."/>
            <person name="Zhou Y."/>
        </authorList>
    </citation>
    <scope>NUCLEOTIDE SEQUENCE</scope>
    <source>
        <strain evidence="13">CGMCC 4.7201</strain>
    </source>
</reference>
<keyword evidence="9" id="KW-0963">Cytoplasm</keyword>
<dbReference type="Pfam" id="PF01336">
    <property type="entry name" value="tRNA_anti-codon"/>
    <property type="match status" value="1"/>
</dbReference>
<dbReference type="NCBIfam" id="NF002821">
    <property type="entry name" value="PRK02983.1"/>
    <property type="match status" value="1"/>
</dbReference>
<proteinExistence type="inferred from homology"/>
<dbReference type="InterPro" id="IPR045864">
    <property type="entry name" value="aa-tRNA-synth_II/BPL/LPL"/>
</dbReference>
<feature type="binding site" evidence="9">
    <location>
        <position position="461"/>
    </location>
    <ligand>
        <name>Mg(2+)</name>
        <dbReference type="ChEBI" id="CHEBI:18420"/>
        <label>1</label>
    </ligand>
</feature>
<dbReference type="HAMAP" id="MF_00252">
    <property type="entry name" value="Lys_tRNA_synth_class2"/>
    <property type="match status" value="1"/>
</dbReference>
<dbReference type="InterPro" id="IPR012340">
    <property type="entry name" value="NA-bd_OB-fold"/>
</dbReference>
<evidence type="ECO:0000259" key="12">
    <source>
        <dbReference type="PROSITE" id="PS50862"/>
    </source>
</evidence>
<organism evidence="13 14">
    <name type="scientific">Wenjunlia tyrosinilytica</name>
    <dbReference type="NCBI Taxonomy" id="1544741"/>
    <lineage>
        <taxon>Bacteria</taxon>
        <taxon>Bacillati</taxon>
        <taxon>Actinomycetota</taxon>
        <taxon>Actinomycetes</taxon>
        <taxon>Kitasatosporales</taxon>
        <taxon>Streptomycetaceae</taxon>
        <taxon>Wenjunlia</taxon>
    </lineage>
</organism>
<dbReference type="InterPro" id="IPR004364">
    <property type="entry name" value="Aa-tRNA-synt_II"/>
</dbReference>
<sequence length="551" mass="60708">MRAPGPSPPPAGESLRGPLVRIVTLVPVTEQNAARPSSADAPSRKGSGPVESAPADDLPEQMRIRREKLDRLRAAGVDPYPVGFPRTTTLADLRAKHPDLAPDAATGERVGVTGRVVLSRTGGKLCFATLRDGTADLQVMLSLDRLGEERLGAWKRDIDLGDHVGVEGEVITSKRGELSVMVDRWELTAKCLRPLPEKHKGLTDPEARVRQRYVDLIVNPEARELLFLRSKVVRSIRSTFESRGFVEVETPMLQPIHGGANARPFITHINAYDIDLYLRIATELYLKRLMVGGTEKVFEINRNFRNEGADATHNPEFTALESYEAYGDYNTQAELTRAIIINAARDALGTTVVRGVDAHGDEREIDLAEPWKEVTVYGGISERLGTGVTPDTTVEELRKLADAAGVPYEKNWGHGQIVLEMVERLLEENAVEPTFIKDYPVEVSPLTRQHRTQPGVAEKWDLVIFGTELATAYSELIDPIEQRARLTAQSLLAAGGDPEAMQLDEDFLRALEYAMPPTGGMGLGVDRLIMLLTGKNIRETVLFPLVKPEGV</sequence>